<feature type="domain" description="Thiolase C-terminal" evidence="1">
    <location>
        <begin position="265"/>
        <end position="395"/>
    </location>
</feature>
<dbReference type="Gene3D" id="3.40.47.10">
    <property type="match status" value="1"/>
</dbReference>
<dbReference type="PIRSF" id="PIRSF000429">
    <property type="entry name" value="Ac-CoA_Ac_transf"/>
    <property type="match status" value="1"/>
</dbReference>
<protein>
    <submittedName>
        <fullName evidence="2">Thiolase family protein</fullName>
    </submittedName>
</protein>
<reference evidence="2" key="1">
    <citation type="submission" date="2020-10" db="EMBL/GenBank/DDBJ databases">
        <authorList>
            <person name="Gilroy R."/>
        </authorList>
    </citation>
    <scope>NUCLEOTIDE SEQUENCE</scope>
    <source>
        <strain evidence="2">ChiHjej10B9-9673</strain>
    </source>
</reference>
<dbReference type="SUPFAM" id="SSF53901">
    <property type="entry name" value="Thiolase-like"/>
    <property type="match status" value="1"/>
</dbReference>
<dbReference type="Pfam" id="PF22691">
    <property type="entry name" value="Thiolase_C_1"/>
    <property type="match status" value="1"/>
</dbReference>
<name>A0A9D1FDL7_9FIRM</name>
<dbReference type="InterPro" id="IPR002155">
    <property type="entry name" value="Thiolase"/>
</dbReference>
<dbReference type="InterPro" id="IPR055140">
    <property type="entry name" value="Thiolase_C_2"/>
</dbReference>
<dbReference type="InterPro" id="IPR016039">
    <property type="entry name" value="Thiolase-like"/>
</dbReference>
<evidence type="ECO:0000313" key="3">
    <source>
        <dbReference type="Proteomes" id="UP000824001"/>
    </source>
</evidence>
<evidence type="ECO:0000259" key="1">
    <source>
        <dbReference type="Pfam" id="PF22691"/>
    </source>
</evidence>
<dbReference type="CDD" id="cd00829">
    <property type="entry name" value="SCP-x_thiolase"/>
    <property type="match status" value="1"/>
</dbReference>
<accession>A0A9D1FDL7</accession>
<comment type="caution">
    <text evidence="2">The sequence shown here is derived from an EMBL/GenBank/DDBJ whole genome shotgun (WGS) entry which is preliminary data.</text>
</comment>
<proteinExistence type="predicted"/>
<dbReference type="PANTHER" id="PTHR42870">
    <property type="entry name" value="ACETYL-COA C-ACETYLTRANSFERASE"/>
    <property type="match status" value="1"/>
</dbReference>
<dbReference type="AlphaFoldDB" id="A0A9D1FDL7"/>
<dbReference type="EMBL" id="DVJK01000147">
    <property type="protein sequence ID" value="HIS66958.1"/>
    <property type="molecule type" value="Genomic_DNA"/>
</dbReference>
<dbReference type="GO" id="GO:0016747">
    <property type="term" value="F:acyltransferase activity, transferring groups other than amino-acyl groups"/>
    <property type="evidence" value="ECO:0007669"/>
    <property type="project" value="InterPro"/>
</dbReference>
<organism evidence="2 3">
    <name type="scientific">Candidatus Scatomorpha merdipullorum</name>
    <dbReference type="NCBI Taxonomy" id="2840927"/>
    <lineage>
        <taxon>Bacteria</taxon>
        <taxon>Bacillati</taxon>
        <taxon>Bacillota</taxon>
        <taxon>Clostridia</taxon>
        <taxon>Eubacteriales</taxon>
        <taxon>Candidatus Scatomorpha</taxon>
    </lineage>
</organism>
<sequence length="396" mass="43438">MDRTALRNKYAIAGVGYTPQGKVPGRSAASFYLEASMNAIKDAGLRKEDIDGFILYRDFPILKGDAFHHTANVITKSLGIRPNFLSQEAYCYRTFLHKAIGAIEAGACNYVLVVFAESGRTGHRTWTDEIDTFSSKPYDEYAAYGNISAFTNYAFFASRAMHMFGTGPEVWSEVAVAHRRWANLNPIANYYKKPLTKEDYMAAGCLAWPFRGVDATTSTDGGRAVIITTAERAKELKNPLVTIRGFGVYNDTSKGWQLTPGDPRSSAAVAGRMAFEMAGLTPKDIGAAQIYDCYTYTVEATLADYGFYDPHKSRDFLLADRIGPGGDFPVNTSGGLLAEGYYMGLTPLAEAVMQMSGRCGERQLGVMPGTKLPEFMIVSDNGGYYNSNETMILERG</sequence>
<dbReference type="Proteomes" id="UP000824001">
    <property type="component" value="Unassembled WGS sequence"/>
</dbReference>
<dbReference type="PANTHER" id="PTHR42870:SF1">
    <property type="entry name" value="NON-SPECIFIC LIPID-TRANSFER PROTEIN-LIKE 2"/>
    <property type="match status" value="1"/>
</dbReference>
<reference evidence="2" key="2">
    <citation type="journal article" date="2021" name="PeerJ">
        <title>Extensive microbial diversity within the chicken gut microbiome revealed by metagenomics and culture.</title>
        <authorList>
            <person name="Gilroy R."/>
            <person name="Ravi A."/>
            <person name="Getino M."/>
            <person name="Pursley I."/>
            <person name="Horton D.L."/>
            <person name="Alikhan N.F."/>
            <person name="Baker D."/>
            <person name="Gharbi K."/>
            <person name="Hall N."/>
            <person name="Watson M."/>
            <person name="Adriaenssens E.M."/>
            <person name="Foster-Nyarko E."/>
            <person name="Jarju S."/>
            <person name="Secka A."/>
            <person name="Antonio M."/>
            <person name="Oren A."/>
            <person name="Chaudhuri R.R."/>
            <person name="La Ragione R."/>
            <person name="Hildebrand F."/>
            <person name="Pallen M.J."/>
        </authorList>
    </citation>
    <scope>NUCLEOTIDE SEQUENCE</scope>
    <source>
        <strain evidence="2">ChiHjej10B9-9673</strain>
    </source>
</reference>
<evidence type="ECO:0000313" key="2">
    <source>
        <dbReference type="EMBL" id="HIS66958.1"/>
    </source>
</evidence>
<gene>
    <name evidence="2" type="ORF">IAC18_05280</name>
</gene>